<keyword evidence="3" id="KW-0804">Transcription</keyword>
<dbReference type="InterPro" id="IPR020449">
    <property type="entry name" value="Tscrpt_reg_AraC-type_HTH"/>
</dbReference>
<dbReference type="SUPFAM" id="SSF46689">
    <property type="entry name" value="Homeodomain-like"/>
    <property type="match status" value="1"/>
</dbReference>
<keyword evidence="1" id="KW-0805">Transcription regulation</keyword>
<dbReference type="PANTHER" id="PTHR43280">
    <property type="entry name" value="ARAC-FAMILY TRANSCRIPTIONAL REGULATOR"/>
    <property type="match status" value="1"/>
</dbReference>
<feature type="domain" description="HTH araC/xylS-type" evidence="4">
    <location>
        <begin position="190"/>
        <end position="300"/>
    </location>
</feature>
<proteinExistence type="predicted"/>
<evidence type="ECO:0000313" key="6">
    <source>
        <dbReference type="Proteomes" id="UP000306229"/>
    </source>
</evidence>
<reference evidence="5 6" key="1">
    <citation type="submission" date="2019-05" db="EMBL/GenBank/DDBJ databases">
        <title>Algicella ahnfeltiae gen. nov., sp. nov., a novel marine bacterium of the family Flavobacteriaceae isolated from a red alga.</title>
        <authorList>
            <person name="Nedashkovskaya O.I."/>
            <person name="Kukhlevskiy A.D."/>
            <person name="Kim S.-G."/>
            <person name="Zhukova N.V."/>
            <person name="Mikhailov V.V."/>
        </authorList>
    </citation>
    <scope>NUCLEOTIDE SEQUENCE [LARGE SCALE GENOMIC DNA]</scope>
    <source>
        <strain evidence="5 6">10Alg115</strain>
    </source>
</reference>
<dbReference type="InterPro" id="IPR009057">
    <property type="entry name" value="Homeodomain-like_sf"/>
</dbReference>
<dbReference type="RefSeq" id="WP_138948302.1">
    <property type="nucleotide sequence ID" value="NZ_CP040749.1"/>
</dbReference>
<evidence type="ECO:0000259" key="4">
    <source>
        <dbReference type="PROSITE" id="PS01124"/>
    </source>
</evidence>
<accession>A0A5B7TQ28</accession>
<keyword evidence="2" id="KW-0238">DNA-binding</keyword>
<dbReference type="Gene3D" id="1.10.10.60">
    <property type="entry name" value="Homeodomain-like"/>
    <property type="match status" value="1"/>
</dbReference>
<dbReference type="PROSITE" id="PS01124">
    <property type="entry name" value="HTH_ARAC_FAMILY_2"/>
    <property type="match status" value="1"/>
</dbReference>
<dbReference type="SMART" id="SM00342">
    <property type="entry name" value="HTH_ARAC"/>
    <property type="match status" value="1"/>
</dbReference>
<dbReference type="PANTHER" id="PTHR43280:SF32">
    <property type="entry name" value="TRANSCRIPTIONAL REGULATORY PROTEIN"/>
    <property type="match status" value="1"/>
</dbReference>
<gene>
    <name evidence="5" type="ORF">FF125_02530</name>
</gene>
<protein>
    <submittedName>
        <fullName evidence="5">Helix-turn-helix domain-containing protein</fullName>
    </submittedName>
</protein>
<evidence type="ECO:0000313" key="5">
    <source>
        <dbReference type="EMBL" id="QCX37364.1"/>
    </source>
</evidence>
<evidence type="ECO:0000256" key="2">
    <source>
        <dbReference type="ARBA" id="ARBA00023125"/>
    </source>
</evidence>
<dbReference type="EMBL" id="CP040749">
    <property type="protein sequence ID" value="QCX37364.1"/>
    <property type="molecule type" value="Genomic_DNA"/>
</dbReference>
<dbReference type="GO" id="GO:0003700">
    <property type="term" value="F:DNA-binding transcription factor activity"/>
    <property type="evidence" value="ECO:0007669"/>
    <property type="project" value="InterPro"/>
</dbReference>
<keyword evidence="6" id="KW-1185">Reference proteome</keyword>
<name>A0A5B7TQ28_9FLAO</name>
<organism evidence="5 6">
    <name type="scientific">Aureibaculum algae</name>
    <dbReference type="NCBI Taxonomy" id="2584122"/>
    <lineage>
        <taxon>Bacteria</taxon>
        <taxon>Pseudomonadati</taxon>
        <taxon>Bacteroidota</taxon>
        <taxon>Flavobacteriia</taxon>
        <taxon>Flavobacteriales</taxon>
        <taxon>Flavobacteriaceae</taxon>
        <taxon>Aureibaculum</taxon>
    </lineage>
</organism>
<dbReference type="Proteomes" id="UP000306229">
    <property type="component" value="Chromosome"/>
</dbReference>
<evidence type="ECO:0000256" key="3">
    <source>
        <dbReference type="ARBA" id="ARBA00023163"/>
    </source>
</evidence>
<dbReference type="PRINTS" id="PR00032">
    <property type="entry name" value="HTHARAC"/>
</dbReference>
<evidence type="ECO:0000256" key="1">
    <source>
        <dbReference type="ARBA" id="ARBA00023015"/>
    </source>
</evidence>
<dbReference type="Pfam" id="PF12833">
    <property type="entry name" value="HTH_18"/>
    <property type="match status" value="1"/>
</dbReference>
<sequence>MNKEQTLEDLYAYGDKRSPTNLKKGIGHFNVFQLDDFMGENSEPLLFNRRIYFKVTLIIGKTRVHYADKVIDIEKQALVFSNPQIPYSWESMSDKQSGVFCVFTESFFQQFGILSEYPVFQPNGNPVYNLSEEQAKYFQQIFQKMFTEINSDYIYKYDVLKNIVIEVLHSAMKLQPDELFVNHQSTNGSERISSLFMELLERQFPIENVNHQIELRSASTYANRLNIHINHLNRVLKETLQQTTSDIIANRILKEAKILLIHTNWNISQIGFCLGFDEISNFSNFFKKHIGVSPTNFRKQMIV</sequence>
<dbReference type="AlphaFoldDB" id="A0A5B7TQ28"/>
<dbReference type="InterPro" id="IPR018060">
    <property type="entry name" value="HTH_AraC"/>
</dbReference>
<dbReference type="KEGG" id="fbe:FF125_02530"/>
<dbReference type="OrthoDB" id="629929at2"/>
<dbReference type="GO" id="GO:0043565">
    <property type="term" value="F:sequence-specific DNA binding"/>
    <property type="evidence" value="ECO:0007669"/>
    <property type="project" value="InterPro"/>
</dbReference>